<evidence type="ECO:0000313" key="2">
    <source>
        <dbReference type="Proteomes" id="UP000326951"/>
    </source>
</evidence>
<gene>
    <name evidence="1" type="ORF">St703_02870</name>
</gene>
<evidence type="ECO:0000313" key="1">
    <source>
        <dbReference type="EMBL" id="BBN97582.1"/>
    </source>
</evidence>
<accession>A0A5K7WTE8</accession>
<dbReference type="Proteomes" id="UP000326951">
    <property type="component" value="Chromosome"/>
</dbReference>
<organism evidence="1 2">
    <name type="scientific">Sporolactobacillus terrae</name>
    <dbReference type="NCBI Taxonomy" id="269673"/>
    <lineage>
        <taxon>Bacteria</taxon>
        <taxon>Bacillati</taxon>
        <taxon>Bacillota</taxon>
        <taxon>Bacilli</taxon>
        <taxon>Bacillales</taxon>
        <taxon>Sporolactobacillaceae</taxon>
        <taxon>Sporolactobacillus</taxon>
    </lineage>
</organism>
<dbReference type="EMBL" id="AP021853">
    <property type="protein sequence ID" value="BBN97582.1"/>
    <property type="molecule type" value="Genomic_DNA"/>
</dbReference>
<name>A0A5K7WTE8_9BACL</name>
<protein>
    <submittedName>
        <fullName evidence="1">Uncharacterized protein</fullName>
    </submittedName>
</protein>
<reference evidence="1 2" key="1">
    <citation type="submission" date="2019-09" db="EMBL/GenBank/DDBJ databases">
        <title>Complete genome sequence of Sporolactobacillus terrae 70-3.</title>
        <authorList>
            <person name="Tanaka N."/>
            <person name="Shiwa Y."/>
            <person name="Fujita N."/>
            <person name="Tanasupawat S."/>
        </authorList>
    </citation>
    <scope>NUCLEOTIDE SEQUENCE [LARGE SCALE GENOMIC DNA]</scope>
    <source>
        <strain evidence="1 2">70-3</strain>
    </source>
</reference>
<sequence length="62" mass="7011">MQKALAFVETQKTTDTRKASDVSASTNELRRIVEEGKKRKFSAYDALQEAGYIKSPLDEFVL</sequence>
<proteinExistence type="predicted"/>
<dbReference type="AlphaFoldDB" id="A0A5K7WTE8"/>